<keyword evidence="3" id="KW-0547">Nucleotide-binding</keyword>
<feature type="compositionally biased region" description="Low complexity" evidence="5">
    <location>
        <begin position="450"/>
        <end position="459"/>
    </location>
</feature>
<feature type="region of interest" description="Disordered" evidence="5">
    <location>
        <begin position="430"/>
        <end position="459"/>
    </location>
</feature>
<dbReference type="GO" id="GO:0003677">
    <property type="term" value="F:DNA binding"/>
    <property type="evidence" value="ECO:0007669"/>
    <property type="project" value="InterPro"/>
</dbReference>
<dbReference type="InterPro" id="IPR012310">
    <property type="entry name" value="DNA_ligase_ATP-dep_cent"/>
</dbReference>
<dbReference type="EMBL" id="CAJNIZ010030835">
    <property type="protein sequence ID" value="CAE7526372.1"/>
    <property type="molecule type" value="Genomic_DNA"/>
</dbReference>
<dbReference type="Pfam" id="PF01068">
    <property type="entry name" value="DNA_ligase_A_M"/>
    <property type="match status" value="2"/>
</dbReference>
<dbReference type="GO" id="GO:0006273">
    <property type="term" value="P:lagging strand elongation"/>
    <property type="evidence" value="ECO:0007669"/>
    <property type="project" value="TreeGrafter"/>
</dbReference>
<dbReference type="GO" id="GO:0006281">
    <property type="term" value="P:DNA repair"/>
    <property type="evidence" value="ECO:0007669"/>
    <property type="project" value="InterPro"/>
</dbReference>
<dbReference type="OrthoDB" id="206088at2759"/>
<dbReference type="Gene3D" id="2.40.50.140">
    <property type="entry name" value="Nucleic acid-binding proteins"/>
    <property type="match status" value="1"/>
</dbReference>
<reference evidence="7" key="1">
    <citation type="submission" date="2021-02" db="EMBL/GenBank/DDBJ databases">
        <authorList>
            <person name="Dougan E. K."/>
            <person name="Rhodes N."/>
            <person name="Thang M."/>
            <person name="Chan C."/>
        </authorList>
    </citation>
    <scope>NUCLEOTIDE SEQUENCE</scope>
</reference>
<dbReference type="InterPro" id="IPR016059">
    <property type="entry name" value="DNA_ligase_ATP-dep_CS"/>
</dbReference>
<dbReference type="SUPFAM" id="SSF56091">
    <property type="entry name" value="DNA ligase/mRNA capping enzyme, catalytic domain"/>
    <property type="match status" value="1"/>
</dbReference>
<sequence length="1440" mass="156824">MLESLPLTELPKEKIRAAVIRVDERISQEVWRSILQFIYQGTILQEQCTYLQDVAKCFELLFAVLLFRLPEPLLRLAQHSLFLLLPVSNPTWALQVFQLCSEKQHFENQELNPIRDAAAWVLLHSAPNLFQSMDAKNVCETLEKVVQSIERSVFDRPRSMPQPTQPAAVAKQDLLANSLQAVPQDMLAASMRGVPQEPTYAPRRAFHRPPLSDAVRPPSMCALMRSRPSVIGSASDVRIKKNAQEDGSYFVIYVLWIVQIWHPALRRRFPKDLRPVWGQLGFQTGRASSVLRVGAIRVQAGRLIVKMMTDKGSLNSPAPACIDLDDDSQGVEVQEDKAGMTFRLFIGDSEDPAQESCEACGGPLPGEPQRSGLVVSETGHSGGLVGTASGQGSTHFLMQLMPGRGKRAKSSPQQLTPAQQAILLRSLLATCNGSPDPPLPPPPEPPPGEPAAATASHAEASTWSASVAATAMAMGCGDFKPDSMAGCNLVEAACYLFAPAKDAQAGGHRLRPDWVEGGHATVPCMLVMTVEASAAPAKNLFTGFTAGGNRRLEGQMRLLSNALIRFQLNKGLYNELHEIGEASVSVALALRERGGKQRLLRAPPPLTVRCRANGVEKAKTTRLVGLLRAGVSLESSVLPALGAAAAMAAGALTRNMITRDPRPIADPRQLSNKGLMSTREHCEHKALLRHERSPHRAAEWSCRRHGTGRGQPQRSVASDGKGAAPQTLGAIAESAGLNQRYVEEILAILACSKIVNLSEESPPRYHISEETKSALDGMGLYFEELPLLTRCAFDEVVEATRRGGGVPPDRYGPFGAWMGTLADGKHEKLLVPKLLPSLAGGEIVKKLEAGKAKVLDLGCGEGTAPCLIAKHFPNAQVFGIDAWAPSVEAARKKAAASSLPNATFVCGDAADFGDNGNWTGQFDLVTSFDVIHDLTKPEATLRECKRVLKADGYFAMVDIRAETGVAKNIAHPMAPFLYAISLMHCMPQGMNDGGPGLGMMWGREKALSLLKDAGFLPEVIEMEFDTFNDCYLCRPMPSKCASADAVRSAQEEAWSASSCEMGEHSIVRHGYALRPDVRALVEALLEDGIQGVKRRCTLTMGVPMQPMLAKATTTILELLKRILGSMPQKVGGPAMLSAEFKCLGEWYDGQRAQIHILPDSSVKIFSRKLDDMTYKYPDVVKAILRSSRVQKPCVLDAEIVAVVPKDKKADAANQGEEGGAEPERKDAGKVEIAAFQSLSTRKRKNVTEANAATSSVAVKVFLFDLLFLGEEPLISHPFQQRRAKMRESFAEVEDMVAYAEAEDLEGVPERAEAILEAALRRSVAMSCEGLMVKHLDSAYEPSTKRSDCWLKLKKDYVESMGDSLDLIPIGGWRGSGRKSRWVSPWLLATYDPEEGTLGSVCRVMSGFSDKFYKENTIRYLGRELEVRKAAEEQEAAGGRD</sequence>
<dbReference type="PROSITE" id="PS50160">
    <property type="entry name" value="DNA_LIGASE_A3"/>
    <property type="match status" value="1"/>
</dbReference>
<name>A0A812TJJ8_SYMPI</name>
<evidence type="ECO:0000259" key="6">
    <source>
        <dbReference type="PROSITE" id="PS50160"/>
    </source>
</evidence>
<evidence type="ECO:0000256" key="1">
    <source>
        <dbReference type="ARBA" id="ARBA00007572"/>
    </source>
</evidence>
<dbReference type="CDD" id="cd02440">
    <property type="entry name" value="AdoMet_MTases"/>
    <property type="match status" value="1"/>
</dbReference>
<dbReference type="GO" id="GO:0006310">
    <property type="term" value="P:DNA recombination"/>
    <property type="evidence" value="ECO:0007669"/>
    <property type="project" value="InterPro"/>
</dbReference>
<keyword evidence="4" id="KW-0067">ATP-binding</keyword>
<accession>A0A812TJJ8</accession>
<evidence type="ECO:0000313" key="8">
    <source>
        <dbReference type="Proteomes" id="UP000649617"/>
    </source>
</evidence>
<dbReference type="InterPro" id="IPR050191">
    <property type="entry name" value="ATP-dep_DNA_ligase"/>
</dbReference>
<evidence type="ECO:0000256" key="2">
    <source>
        <dbReference type="ARBA" id="ARBA00022598"/>
    </source>
</evidence>
<dbReference type="InterPro" id="IPR036599">
    <property type="entry name" value="DNA_ligase_N_sf"/>
</dbReference>
<dbReference type="InterPro" id="IPR012340">
    <property type="entry name" value="NA-bd_OB-fold"/>
</dbReference>
<dbReference type="PROSITE" id="PS00333">
    <property type="entry name" value="DNA_LIGASE_A2"/>
    <property type="match status" value="1"/>
</dbReference>
<evidence type="ECO:0000256" key="4">
    <source>
        <dbReference type="ARBA" id="ARBA00022840"/>
    </source>
</evidence>
<organism evidence="7 8">
    <name type="scientific">Symbiodinium pilosum</name>
    <name type="common">Dinoflagellate</name>
    <dbReference type="NCBI Taxonomy" id="2952"/>
    <lineage>
        <taxon>Eukaryota</taxon>
        <taxon>Sar</taxon>
        <taxon>Alveolata</taxon>
        <taxon>Dinophyceae</taxon>
        <taxon>Suessiales</taxon>
        <taxon>Symbiodiniaceae</taxon>
        <taxon>Symbiodinium</taxon>
    </lineage>
</organism>
<comment type="caution">
    <text evidence="7">The sequence shown here is derived from an EMBL/GenBank/DDBJ whole genome shotgun (WGS) entry which is preliminary data.</text>
</comment>
<evidence type="ECO:0000313" key="7">
    <source>
        <dbReference type="EMBL" id="CAE7526372.1"/>
    </source>
</evidence>
<dbReference type="Gene3D" id="3.40.50.150">
    <property type="entry name" value="Vaccinia Virus protein VP39"/>
    <property type="match status" value="1"/>
</dbReference>
<dbReference type="InterPro" id="IPR025714">
    <property type="entry name" value="Methyltranfer_dom"/>
</dbReference>
<feature type="region of interest" description="Disordered" evidence="5">
    <location>
        <begin position="698"/>
        <end position="723"/>
    </location>
</feature>
<dbReference type="Gene3D" id="3.30.470.30">
    <property type="entry name" value="DNA ligase/mRNA capping enzyme"/>
    <property type="match status" value="1"/>
</dbReference>
<dbReference type="PANTHER" id="PTHR45674:SF9">
    <property type="entry name" value="DNA LIGASE 3"/>
    <property type="match status" value="1"/>
</dbReference>
<dbReference type="Proteomes" id="UP000649617">
    <property type="component" value="Unassembled WGS sequence"/>
</dbReference>
<evidence type="ECO:0000256" key="3">
    <source>
        <dbReference type="ARBA" id="ARBA00022741"/>
    </source>
</evidence>
<feature type="domain" description="ATP-dependent DNA ligase family profile" evidence="6">
    <location>
        <begin position="1251"/>
        <end position="1391"/>
    </location>
</feature>
<dbReference type="Pfam" id="PF13847">
    <property type="entry name" value="Methyltransf_31"/>
    <property type="match status" value="1"/>
</dbReference>
<dbReference type="GO" id="GO:0003910">
    <property type="term" value="F:DNA ligase (ATP) activity"/>
    <property type="evidence" value="ECO:0007669"/>
    <property type="project" value="InterPro"/>
</dbReference>
<evidence type="ECO:0000256" key="5">
    <source>
        <dbReference type="SAM" id="MobiDB-lite"/>
    </source>
</evidence>
<keyword evidence="8" id="KW-1185">Reference proteome</keyword>
<dbReference type="PANTHER" id="PTHR45674">
    <property type="entry name" value="DNA LIGASE 1/3 FAMILY MEMBER"/>
    <property type="match status" value="1"/>
</dbReference>
<keyword evidence="2" id="KW-0436">Ligase</keyword>
<dbReference type="Gene3D" id="1.10.3260.10">
    <property type="entry name" value="DNA ligase, ATP-dependent, N-terminal domain"/>
    <property type="match status" value="1"/>
</dbReference>
<protein>
    <submittedName>
        <fullName evidence="7">Lig1 protein</fullName>
    </submittedName>
</protein>
<dbReference type="SUPFAM" id="SSF53335">
    <property type="entry name" value="S-adenosyl-L-methionine-dependent methyltransferases"/>
    <property type="match status" value="1"/>
</dbReference>
<dbReference type="CDD" id="cd07900">
    <property type="entry name" value="Adenylation_DNA_ligase_I_Euk"/>
    <property type="match status" value="1"/>
</dbReference>
<dbReference type="SUPFAM" id="SSF50249">
    <property type="entry name" value="Nucleic acid-binding proteins"/>
    <property type="match status" value="1"/>
</dbReference>
<gene>
    <name evidence="7" type="primary">lig1</name>
    <name evidence="7" type="ORF">SPIL2461_LOCUS13828</name>
</gene>
<dbReference type="GO" id="GO:0005524">
    <property type="term" value="F:ATP binding"/>
    <property type="evidence" value="ECO:0007669"/>
    <property type="project" value="UniProtKB-KW"/>
</dbReference>
<dbReference type="InterPro" id="IPR029063">
    <property type="entry name" value="SAM-dependent_MTases_sf"/>
</dbReference>
<feature type="compositionally biased region" description="Pro residues" evidence="5">
    <location>
        <begin position="435"/>
        <end position="449"/>
    </location>
</feature>
<comment type="similarity">
    <text evidence="1">Belongs to the ATP-dependent DNA ligase family.</text>
</comment>
<proteinExistence type="inferred from homology"/>